<accession>A0A402AIS6</accession>
<evidence type="ECO:0000313" key="3">
    <source>
        <dbReference type="Proteomes" id="UP000287188"/>
    </source>
</evidence>
<keyword evidence="1" id="KW-0812">Transmembrane</keyword>
<gene>
    <name evidence="2" type="ORF">KDK_28060</name>
</gene>
<name>A0A402AIS6_9CHLR</name>
<feature type="transmembrane region" description="Helical" evidence="1">
    <location>
        <begin position="143"/>
        <end position="164"/>
    </location>
</feature>
<proteinExistence type="predicted"/>
<keyword evidence="3" id="KW-1185">Reference proteome</keyword>
<feature type="transmembrane region" description="Helical" evidence="1">
    <location>
        <begin position="79"/>
        <end position="104"/>
    </location>
</feature>
<evidence type="ECO:0000313" key="2">
    <source>
        <dbReference type="EMBL" id="GCE19006.1"/>
    </source>
</evidence>
<organism evidence="2 3">
    <name type="scientific">Dictyobacter kobayashii</name>
    <dbReference type="NCBI Taxonomy" id="2014872"/>
    <lineage>
        <taxon>Bacteria</taxon>
        <taxon>Bacillati</taxon>
        <taxon>Chloroflexota</taxon>
        <taxon>Ktedonobacteria</taxon>
        <taxon>Ktedonobacterales</taxon>
        <taxon>Dictyobacteraceae</taxon>
        <taxon>Dictyobacter</taxon>
    </lineage>
</organism>
<dbReference type="EMBL" id="BIFS01000001">
    <property type="protein sequence ID" value="GCE19006.1"/>
    <property type="molecule type" value="Genomic_DNA"/>
</dbReference>
<keyword evidence="1" id="KW-0472">Membrane</keyword>
<comment type="caution">
    <text evidence="2">The sequence shown here is derived from an EMBL/GenBank/DDBJ whole genome shotgun (WGS) entry which is preliminary data.</text>
</comment>
<dbReference type="OrthoDB" id="146256at2"/>
<dbReference type="AlphaFoldDB" id="A0A402AIS6"/>
<keyword evidence="1" id="KW-1133">Transmembrane helix</keyword>
<dbReference type="RefSeq" id="WP_126550698.1">
    <property type="nucleotide sequence ID" value="NZ_BIFS01000001.1"/>
</dbReference>
<protein>
    <submittedName>
        <fullName evidence="2">Uncharacterized protein</fullName>
    </submittedName>
</protein>
<feature type="transmembrane region" description="Helical" evidence="1">
    <location>
        <begin position="27"/>
        <end position="48"/>
    </location>
</feature>
<reference evidence="3" key="1">
    <citation type="submission" date="2018-12" db="EMBL/GenBank/DDBJ databases">
        <title>Tengunoibacter tsumagoiensis gen. nov., sp. nov., Dictyobacter kobayashii sp. nov., D. alpinus sp. nov., and D. joshuensis sp. nov. and description of Dictyobacteraceae fam. nov. within the order Ktedonobacterales isolated from Tengu-no-mugimeshi.</title>
        <authorList>
            <person name="Wang C.M."/>
            <person name="Zheng Y."/>
            <person name="Sakai Y."/>
            <person name="Toyoda A."/>
            <person name="Minakuchi Y."/>
            <person name="Abe K."/>
            <person name="Yokota A."/>
            <person name="Yabe S."/>
        </authorList>
    </citation>
    <scope>NUCLEOTIDE SEQUENCE [LARGE SCALE GENOMIC DNA]</scope>
    <source>
        <strain evidence="3">Uno11</strain>
    </source>
</reference>
<evidence type="ECO:0000256" key="1">
    <source>
        <dbReference type="SAM" id="Phobius"/>
    </source>
</evidence>
<sequence>MIAPIGTTAINAVRSTQVGMSSSIVTALRMVGMILGLAALTSWALAYFRQLSLAYPASQQASSGNSLTGYANYLIEAAHTVYCTVFFISAILCLIAIIPALFLWGRTAPAAASMAALADITEPATVAPAITIGQRTPVPKRNIVTVILVVMLIISGSLATYLLGTSLTGKGTLTDGTGAGTARKIDLSLNQSALTSVFANQLGQQQKFLKDLKVTPVKNDGLLINFNLQIDLAGIHRTLPVELESKMYLDKKQNMQLTVQHVRRDGIDAGPATAQTMQTALNQLLIAEVMPAIHQQLKEVKIVAIHTSKRIICSKGAITFVLQIEATTIQGIPAQSLPSPICFNDTLNFKNILHK</sequence>
<dbReference type="Proteomes" id="UP000287188">
    <property type="component" value="Unassembled WGS sequence"/>
</dbReference>